<evidence type="ECO:0000313" key="7">
    <source>
        <dbReference type="EMBL" id="CAI5777666.1"/>
    </source>
</evidence>
<protein>
    <recommendedName>
        <fullName evidence="5">ethanolamine kinase</fullName>
        <ecNumber evidence="5">2.7.1.82</ecNumber>
    </recommendedName>
</protein>
<accession>A0AA35KG30</accession>
<dbReference type="CDD" id="cd05157">
    <property type="entry name" value="ETNK_euk"/>
    <property type="match status" value="1"/>
</dbReference>
<dbReference type="Gene3D" id="3.30.200.20">
    <property type="entry name" value="Phosphorylase Kinase, domain 1"/>
    <property type="match status" value="1"/>
</dbReference>
<dbReference type="PANTHER" id="PTHR22603">
    <property type="entry name" value="CHOLINE/ETHANOALAMINE KINASE"/>
    <property type="match status" value="1"/>
</dbReference>
<dbReference type="Pfam" id="PF01633">
    <property type="entry name" value="Choline_kinase"/>
    <property type="match status" value="1"/>
</dbReference>
<gene>
    <name evidence="7" type="ORF">PODLI_1B000034</name>
</gene>
<dbReference type="AlphaFoldDB" id="A0AA35KG30"/>
<sequence>MGSLAGLLQSRRGWSCWRRLRSPSFRFPNSPAAAHLKRAALWPGCLRGMEEGVDEDEKQKQEPPPPPPPPRVSTSYRAIQRVGIAVDETNVLPGALQLIRKLRPQWETERVKTKLFTEGITNKLMACFTAENMGDAVLVRVYGRKTELIVDRANELRNFQVLQDHSCAPSLYCTFENGYCYEFMPGKALGPEHIRQPNIFRLVAHEMAKMHRIHTNGSLPKPCLWHRLHKYFNIVKTEFPRKASNSGLHQEVHIPSLEVLEEEIRWMKEHLSQLRSPIVFCHNDLLSKNIIYNKAEGHVRFIDYEYTGYNYQAYDIGNHFNEFAGLNEVDYSLYPSKEIQLQWLRHYLQAYKKLGQEDLGGGSKSRGESGAVSEEELESLYVQVNQFALASHFLWACWGLIQAQFSTIDFNFARYADIRFKQYFKAKPAVTSFKMSNCFNAERSDIMKRGMEKESTPFLKPKIKPSPWNMAVPSMDYLPRVAFRR</sequence>
<evidence type="ECO:0000256" key="3">
    <source>
        <dbReference type="ARBA" id="ARBA00037883"/>
    </source>
</evidence>
<keyword evidence="1" id="KW-0443">Lipid metabolism</keyword>
<proteinExistence type="inferred from homology"/>
<comment type="similarity">
    <text evidence="4">Belongs to the choline/ethanolamine kinase family.</text>
</comment>
<evidence type="ECO:0000256" key="4">
    <source>
        <dbReference type="ARBA" id="ARBA00038211"/>
    </source>
</evidence>
<keyword evidence="2" id="KW-1208">Phospholipid metabolism</keyword>
<keyword evidence="1" id="KW-0444">Lipid biosynthesis</keyword>
<feature type="compositionally biased region" description="Pro residues" evidence="6">
    <location>
        <begin position="62"/>
        <end position="71"/>
    </location>
</feature>
<dbReference type="PANTHER" id="PTHR22603:SF94">
    <property type="entry name" value="ETHANOLAMINE KINASE 2"/>
    <property type="match status" value="1"/>
</dbReference>
<dbReference type="GO" id="GO:0005737">
    <property type="term" value="C:cytoplasm"/>
    <property type="evidence" value="ECO:0007669"/>
    <property type="project" value="TreeGrafter"/>
</dbReference>
<feature type="region of interest" description="Disordered" evidence="6">
    <location>
        <begin position="51"/>
        <end position="73"/>
    </location>
</feature>
<dbReference type="SUPFAM" id="SSF56112">
    <property type="entry name" value="Protein kinase-like (PK-like)"/>
    <property type="match status" value="1"/>
</dbReference>
<organism evidence="7 8">
    <name type="scientific">Podarcis lilfordi</name>
    <name type="common">Lilford's wall lizard</name>
    <dbReference type="NCBI Taxonomy" id="74358"/>
    <lineage>
        <taxon>Eukaryota</taxon>
        <taxon>Metazoa</taxon>
        <taxon>Chordata</taxon>
        <taxon>Craniata</taxon>
        <taxon>Vertebrata</taxon>
        <taxon>Euteleostomi</taxon>
        <taxon>Lepidosauria</taxon>
        <taxon>Squamata</taxon>
        <taxon>Bifurcata</taxon>
        <taxon>Unidentata</taxon>
        <taxon>Episquamata</taxon>
        <taxon>Laterata</taxon>
        <taxon>Lacertibaenia</taxon>
        <taxon>Lacertidae</taxon>
        <taxon>Podarcis</taxon>
    </lineage>
</organism>
<evidence type="ECO:0000256" key="6">
    <source>
        <dbReference type="SAM" id="MobiDB-lite"/>
    </source>
</evidence>
<evidence type="ECO:0000313" key="8">
    <source>
        <dbReference type="Proteomes" id="UP001178461"/>
    </source>
</evidence>
<evidence type="ECO:0000256" key="5">
    <source>
        <dbReference type="ARBA" id="ARBA00038874"/>
    </source>
</evidence>
<dbReference type="GO" id="GO:0004305">
    <property type="term" value="F:ethanolamine kinase activity"/>
    <property type="evidence" value="ECO:0007669"/>
    <property type="project" value="UniProtKB-EC"/>
</dbReference>
<dbReference type="GO" id="GO:0006646">
    <property type="term" value="P:phosphatidylethanolamine biosynthetic process"/>
    <property type="evidence" value="ECO:0007669"/>
    <property type="project" value="TreeGrafter"/>
</dbReference>
<name>A0AA35KG30_9SAUR</name>
<dbReference type="EMBL" id="OX395131">
    <property type="protein sequence ID" value="CAI5777666.1"/>
    <property type="molecule type" value="Genomic_DNA"/>
</dbReference>
<comment type="pathway">
    <text evidence="3">Phospholipid metabolism; phosphatidylethanolamine biosynthesis; phosphatidylethanolamine from ethanolamine: step 1/3.</text>
</comment>
<keyword evidence="1" id="KW-0594">Phospholipid biosynthesis</keyword>
<reference evidence="7" key="1">
    <citation type="submission" date="2022-12" db="EMBL/GenBank/DDBJ databases">
        <authorList>
            <person name="Alioto T."/>
            <person name="Alioto T."/>
            <person name="Gomez Garrido J."/>
        </authorList>
    </citation>
    <scope>NUCLEOTIDE SEQUENCE</scope>
</reference>
<evidence type="ECO:0000256" key="2">
    <source>
        <dbReference type="ARBA" id="ARBA00023264"/>
    </source>
</evidence>
<dbReference type="EC" id="2.7.1.82" evidence="5"/>
<dbReference type="InterPro" id="IPR011009">
    <property type="entry name" value="Kinase-like_dom_sf"/>
</dbReference>
<dbReference type="Proteomes" id="UP001178461">
    <property type="component" value="Chromosome 6"/>
</dbReference>
<keyword evidence="8" id="KW-1185">Reference proteome</keyword>
<evidence type="ECO:0000256" key="1">
    <source>
        <dbReference type="ARBA" id="ARBA00023209"/>
    </source>
</evidence>
<dbReference type="Gene3D" id="3.90.1200.10">
    <property type="match status" value="1"/>
</dbReference>